<dbReference type="PANTHER" id="PTHR13452:SF13">
    <property type="entry name" value="OS02G0672400 PROTEIN"/>
    <property type="match status" value="1"/>
</dbReference>
<dbReference type="InterPro" id="IPR040183">
    <property type="entry name" value="THUMPD1-like"/>
</dbReference>
<dbReference type="PANTHER" id="PTHR13452">
    <property type="entry name" value="THUMP DOMAIN CONTAINING PROTEIN 1-RELATED"/>
    <property type="match status" value="1"/>
</dbReference>
<dbReference type="RefSeq" id="XP_071928685.1">
    <property type="nucleotide sequence ID" value="XM_072072584.1"/>
</dbReference>
<evidence type="ECO:0000313" key="2">
    <source>
        <dbReference type="RefSeq" id="XP_071928685.1"/>
    </source>
</evidence>
<dbReference type="Proteomes" id="UP001652660">
    <property type="component" value="Chromosome 11e"/>
</dbReference>
<sequence>MQKIGTGMLCCSNALGKCTENSYSLLPDSVRDNISDTETSNTLLLVKLTRSSLLLFVFPKGEDPAIVDIVQNIIPFQESGSLKSAQWCHRIFPIQATCRLDEKVVHSIVSKLVNQFLKDKKNKVAQPVKEELKALMTFQFAVGYNRRGIEETQMKDVRVTPNGSKISVLLDRGKCFSIVAAAVKDGVPDSIVDLKCCELAVLLEVLPHSGIPNECGGWCVSSSTNAC</sequence>
<organism evidence="1 2">
    <name type="scientific">Coffea arabica</name>
    <name type="common">Arabian coffee</name>
    <dbReference type="NCBI Taxonomy" id="13443"/>
    <lineage>
        <taxon>Eukaryota</taxon>
        <taxon>Viridiplantae</taxon>
        <taxon>Streptophyta</taxon>
        <taxon>Embryophyta</taxon>
        <taxon>Tracheophyta</taxon>
        <taxon>Spermatophyta</taxon>
        <taxon>Magnoliopsida</taxon>
        <taxon>eudicotyledons</taxon>
        <taxon>Gunneridae</taxon>
        <taxon>Pentapetalae</taxon>
        <taxon>asterids</taxon>
        <taxon>lamiids</taxon>
        <taxon>Gentianales</taxon>
        <taxon>Rubiaceae</taxon>
        <taxon>Ixoroideae</taxon>
        <taxon>Gardenieae complex</taxon>
        <taxon>Bertiereae - Coffeeae clade</taxon>
        <taxon>Coffeeae</taxon>
        <taxon>Coffea</taxon>
    </lineage>
</organism>
<evidence type="ECO:0000313" key="1">
    <source>
        <dbReference type="Proteomes" id="UP001652660"/>
    </source>
</evidence>
<gene>
    <name evidence="2" type="primary">LOC140004454</name>
</gene>
<reference evidence="2" key="1">
    <citation type="submission" date="2025-08" db="UniProtKB">
        <authorList>
            <consortium name="RefSeq"/>
        </authorList>
    </citation>
    <scope>IDENTIFICATION</scope>
    <source>
        <tissue evidence="2">Leaves</tissue>
    </source>
</reference>
<dbReference type="GeneID" id="140004454"/>
<name>A0ABM4WA74_COFAR</name>
<keyword evidence="1" id="KW-1185">Reference proteome</keyword>
<accession>A0ABM4WA74</accession>
<proteinExistence type="predicted"/>
<protein>
    <submittedName>
        <fullName evidence="2">Uncharacterized protein isoform X1</fullName>
    </submittedName>
</protein>